<dbReference type="EMBL" id="JARBHB010000016">
    <property type="protein sequence ID" value="KAJ8866783.1"/>
    <property type="molecule type" value="Genomic_DNA"/>
</dbReference>
<gene>
    <name evidence="2" type="ORF">PR048_032644</name>
</gene>
<feature type="region of interest" description="Disordered" evidence="1">
    <location>
        <begin position="412"/>
        <end position="440"/>
    </location>
</feature>
<feature type="compositionally biased region" description="Polar residues" evidence="1">
    <location>
        <begin position="636"/>
        <end position="651"/>
    </location>
</feature>
<protein>
    <submittedName>
        <fullName evidence="2">Uncharacterized protein</fullName>
    </submittedName>
</protein>
<feature type="region of interest" description="Disordered" evidence="1">
    <location>
        <begin position="489"/>
        <end position="513"/>
    </location>
</feature>
<evidence type="ECO:0000256" key="1">
    <source>
        <dbReference type="SAM" id="MobiDB-lite"/>
    </source>
</evidence>
<evidence type="ECO:0000313" key="2">
    <source>
        <dbReference type="EMBL" id="KAJ8866783.1"/>
    </source>
</evidence>
<sequence>MRDTPGVASPVGGGAVTPATSPLSIIPSGVLGEGGVEATSGSTWGEGRVEWVTPYGARPLITGARCRCERQRRGVGLAVVRAVLLDPLLAPIKVGGGVCAPPPPPFNNDATARVSTAGDSSLPAPLISLPDPPPPKNLCDTLHMCRCVEAAVAERLDCSPPTWVNPGSRRVIPGFSQVGIVPDVAAGRQVFSGIFPPPSSVTALLHSYLISPSSALKTLLLRAALISQLNYTCVHAARREHCTPVHSFALRGDGALVAHNSFALIAHALQVGGNLKLRWIPTRHLRFIDFSLKLLLQDPGLQKVSRMCEAMLHAASMQELEREVPNGIVIHHGRGDKPACPAPARGNEVHLSCGYRLFTRGEGDLWHAAGPTNQIRWIPLRRLPAGPRWHFLENEPGDEFQRRCRRPFLRRPTANRQRSARPTCGRYAPSSLPRKPTRQRRGKQVCLQDMICRNRARWRGVGGPMFDSFPGRAGYARLSDGFLNEVLGRGETGDPRENPQTSGMVRQDSHMCDARRESNPVRLGGRRVVLTTTSPRPHLAVVREEVGVVDGWKGDNLHIHTHIRTCRRSAGQRKFQPDLLDLPVPYTPTFLRSVCGQPAPIRGESSGSLIWTSSRFQVRPVAFAVNWRGFFFPPSRSGQVSPPQPPTSRGQAPSLDATGATELRSRAHSIGLGGVWYCTSKQVGNTGRAVAVLGEKLHRLSAAEVPLRGSEAEKCQTDKDETAM</sequence>
<dbReference type="Proteomes" id="UP001159363">
    <property type="component" value="Chromosome 15"/>
</dbReference>
<keyword evidence="3" id="KW-1185">Reference proteome</keyword>
<reference evidence="2 3" key="1">
    <citation type="submission" date="2023-02" db="EMBL/GenBank/DDBJ databases">
        <title>LHISI_Scaffold_Assembly.</title>
        <authorList>
            <person name="Stuart O.P."/>
            <person name="Cleave R."/>
            <person name="Magrath M.J.L."/>
            <person name="Mikheyev A.S."/>
        </authorList>
    </citation>
    <scope>NUCLEOTIDE SEQUENCE [LARGE SCALE GENOMIC DNA]</scope>
    <source>
        <strain evidence="2">Daus_M_001</strain>
        <tissue evidence="2">Leg muscle</tissue>
    </source>
</reference>
<comment type="caution">
    <text evidence="2">The sequence shown here is derived from an EMBL/GenBank/DDBJ whole genome shotgun (WGS) entry which is preliminary data.</text>
</comment>
<feature type="region of interest" description="Disordered" evidence="1">
    <location>
        <begin position="636"/>
        <end position="655"/>
    </location>
</feature>
<organism evidence="2 3">
    <name type="scientific">Dryococelus australis</name>
    <dbReference type="NCBI Taxonomy" id="614101"/>
    <lineage>
        <taxon>Eukaryota</taxon>
        <taxon>Metazoa</taxon>
        <taxon>Ecdysozoa</taxon>
        <taxon>Arthropoda</taxon>
        <taxon>Hexapoda</taxon>
        <taxon>Insecta</taxon>
        <taxon>Pterygota</taxon>
        <taxon>Neoptera</taxon>
        <taxon>Polyneoptera</taxon>
        <taxon>Phasmatodea</taxon>
        <taxon>Verophasmatodea</taxon>
        <taxon>Anareolatae</taxon>
        <taxon>Phasmatidae</taxon>
        <taxon>Eurycanthinae</taxon>
        <taxon>Dryococelus</taxon>
    </lineage>
</organism>
<name>A0ABQ9G2S9_9NEOP</name>
<evidence type="ECO:0000313" key="3">
    <source>
        <dbReference type="Proteomes" id="UP001159363"/>
    </source>
</evidence>
<proteinExistence type="predicted"/>
<accession>A0ABQ9G2S9</accession>